<organism evidence="1 2">
    <name type="scientific">Cystobacter ferrugineus</name>
    <dbReference type="NCBI Taxonomy" id="83449"/>
    <lineage>
        <taxon>Bacteria</taxon>
        <taxon>Pseudomonadati</taxon>
        <taxon>Myxococcota</taxon>
        <taxon>Myxococcia</taxon>
        <taxon>Myxococcales</taxon>
        <taxon>Cystobacterineae</taxon>
        <taxon>Archangiaceae</taxon>
        <taxon>Cystobacter</taxon>
    </lineage>
</organism>
<gene>
    <name evidence="1" type="ORF">BON30_16970</name>
</gene>
<reference evidence="1 2" key="2">
    <citation type="submission" date="2016-12" db="EMBL/GenBank/DDBJ databases">
        <title>Draft Genome Sequence of Cystobacter ferrugineus Strain Cbfe23.</title>
        <authorList>
            <person name="Akbar S."/>
            <person name="Dowd S.E."/>
            <person name="Stevens D.C."/>
        </authorList>
    </citation>
    <scope>NUCLEOTIDE SEQUENCE [LARGE SCALE GENOMIC DNA]</scope>
    <source>
        <strain evidence="1 2">Cbfe23</strain>
    </source>
</reference>
<dbReference type="OrthoDB" id="9865523at2"/>
<reference evidence="2" key="1">
    <citation type="submission" date="2016-11" db="EMBL/GenBank/DDBJ databases">
        <authorList>
            <person name="Shukria A."/>
            <person name="Stevens D.C."/>
        </authorList>
    </citation>
    <scope>NUCLEOTIDE SEQUENCE [LARGE SCALE GENOMIC DNA]</scope>
    <source>
        <strain evidence="2">Cbfe23</strain>
    </source>
</reference>
<dbReference type="EMBL" id="MPIN01000004">
    <property type="protein sequence ID" value="OJH39223.1"/>
    <property type="molecule type" value="Genomic_DNA"/>
</dbReference>
<dbReference type="Proteomes" id="UP000182229">
    <property type="component" value="Unassembled WGS sequence"/>
</dbReference>
<comment type="caution">
    <text evidence="1">The sequence shown here is derived from an EMBL/GenBank/DDBJ whole genome shotgun (WGS) entry which is preliminary data.</text>
</comment>
<proteinExistence type="predicted"/>
<dbReference type="AlphaFoldDB" id="A0A1L9BAK4"/>
<keyword evidence="2" id="KW-1185">Reference proteome</keyword>
<accession>A0A1L9BAK4</accession>
<sequence length="138" mass="15597">MEWWELVHALSKIFDLSENDIGLLDVDDLKKPRPPVLVEWIERESGFRLDLTFYIGVEVPSKQAGMALACRLAEALGQEILTNPPEDPDGAMSSPDSWVLALPTGEIYVVRQINPESDAVEIDRAPERMKRLRLPLMN</sequence>
<protein>
    <submittedName>
        <fullName evidence="1">Uncharacterized protein</fullName>
    </submittedName>
</protein>
<name>A0A1L9BAK4_9BACT</name>
<dbReference type="RefSeq" id="WP_071899393.1">
    <property type="nucleotide sequence ID" value="NZ_MPIN01000004.1"/>
</dbReference>
<evidence type="ECO:0000313" key="1">
    <source>
        <dbReference type="EMBL" id="OJH39223.1"/>
    </source>
</evidence>
<evidence type="ECO:0000313" key="2">
    <source>
        <dbReference type="Proteomes" id="UP000182229"/>
    </source>
</evidence>